<protein>
    <submittedName>
        <fullName evidence="2">Uncharacterized protein</fullName>
    </submittedName>
</protein>
<gene>
    <name evidence="2" type="ORF">V6N12_003395</name>
</gene>
<evidence type="ECO:0000256" key="1">
    <source>
        <dbReference type="SAM" id="MobiDB-lite"/>
    </source>
</evidence>
<organism evidence="2 3">
    <name type="scientific">Hibiscus sabdariffa</name>
    <name type="common">roselle</name>
    <dbReference type="NCBI Taxonomy" id="183260"/>
    <lineage>
        <taxon>Eukaryota</taxon>
        <taxon>Viridiplantae</taxon>
        <taxon>Streptophyta</taxon>
        <taxon>Embryophyta</taxon>
        <taxon>Tracheophyta</taxon>
        <taxon>Spermatophyta</taxon>
        <taxon>Magnoliopsida</taxon>
        <taxon>eudicotyledons</taxon>
        <taxon>Gunneridae</taxon>
        <taxon>Pentapetalae</taxon>
        <taxon>rosids</taxon>
        <taxon>malvids</taxon>
        <taxon>Malvales</taxon>
        <taxon>Malvaceae</taxon>
        <taxon>Malvoideae</taxon>
        <taxon>Hibiscus</taxon>
    </lineage>
</organism>
<evidence type="ECO:0000313" key="2">
    <source>
        <dbReference type="EMBL" id="KAK8502046.1"/>
    </source>
</evidence>
<dbReference type="EMBL" id="JBBPBM010000177">
    <property type="protein sequence ID" value="KAK8502046.1"/>
    <property type="molecule type" value="Genomic_DNA"/>
</dbReference>
<comment type="caution">
    <text evidence="2">The sequence shown here is derived from an EMBL/GenBank/DDBJ whole genome shotgun (WGS) entry which is preliminary data.</text>
</comment>
<dbReference type="Proteomes" id="UP001472677">
    <property type="component" value="Unassembled WGS sequence"/>
</dbReference>
<feature type="region of interest" description="Disordered" evidence="1">
    <location>
        <begin position="16"/>
        <end position="60"/>
    </location>
</feature>
<keyword evidence="3" id="KW-1185">Reference proteome</keyword>
<feature type="compositionally biased region" description="Pro residues" evidence="1">
    <location>
        <begin position="17"/>
        <end position="27"/>
    </location>
</feature>
<name>A0ABR2B5C4_9ROSI</name>
<accession>A0ABR2B5C4</accession>
<evidence type="ECO:0000313" key="3">
    <source>
        <dbReference type="Proteomes" id="UP001472677"/>
    </source>
</evidence>
<proteinExistence type="predicted"/>
<sequence>MVWHPVHGFSGSFPSGFPYPPPQPSPEPSRSFHSWHSPPPSFADSFNTENAEEDRDEGDYHVRRRRGRAYTVPNDEVLQGYLDFDMTMPPVFEAFDIVGLMFYATYYELVFEFYSTFQFFPNRVASNYTLGVIAFRLLGHVFIQSLADFNFSMGFVTDVTDQSFLTSLREIPADFDANSVYAMLTNLPNATYNAKSTKGWHIHDPTLRYIHRFLAYSYSGRNDTSVALSKVELFFLCCMHSGIKVNLGFWFVRAFERVVRADCPLILGPFITRLASRLFSLTFNSNDFTFAFTMDPLDARCLDSMGLLAGTPQAPHIVPPGTITLRDARVFLRRVTHPVAPPTAHPPPAMQDEFSIMHDRLNSMEANISEILSYLRPSSSRRG</sequence>
<reference evidence="2 3" key="1">
    <citation type="journal article" date="2024" name="G3 (Bethesda)">
        <title>Genome assembly of Hibiscus sabdariffa L. provides insights into metabolisms of medicinal natural products.</title>
        <authorList>
            <person name="Kim T."/>
        </authorList>
    </citation>
    <scope>NUCLEOTIDE SEQUENCE [LARGE SCALE GENOMIC DNA]</scope>
    <source>
        <strain evidence="2">TK-2024</strain>
        <tissue evidence="2">Old leaves</tissue>
    </source>
</reference>